<dbReference type="Pfam" id="PF22255">
    <property type="entry name" value="Gp44-like_2nd"/>
    <property type="match status" value="1"/>
</dbReference>
<dbReference type="PIRSF" id="PIRSF004440">
    <property type="entry name" value="GpP"/>
    <property type="match status" value="1"/>
</dbReference>
<dbReference type="PATRIC" id="fig|857265.3.peg.2279"/>
<dbReference type="Pfam" id="PF21683">
    <property type="entry name" value="GpP-like_1st"/>
    <property type="match status" value="1"/>
</dbReference>
<dbReference type="Gene3D" id="3.55.50.10">
    <property type="entry name" value="Baseplate protein-like domains"/>
    <property type="match status" value="1"/>
</dbReference>
<name>A0A0N0GNP7_9NEIS</name>
<evidence type="ECO:0000256" key="1">
    <source>
        <dbReference type="SAM" id="MobiDB-lite"/>
    </source>
</evidence>
<feature type="domain" description="Baseplate hub protein gp44/GpP-like C-terminal" evidence="3">
    <location>
        <begin position="257"/>
        <end position="338"/>
    </location>
</feature>
<dbReference type="STRING" id="857265.WG78_11095"/>
<evidence type="ECO:0000259" key="2">
    <source>
        <dbReference type="Pfam" id="PF21683"/>
    </source>
</evidence>
<keyword evidence="6" id="KW-1185">Reference proteome</keyword>
<organism evidence="5 6">
    <name type="scientific">Amantichitinum ursilacus</name>
    <dbReference type="NCBI Taxonomy" id="857265"/>
    <lineage>
        <taxon>Bacteria</taxon>
        <taxon>Pseudomonadati</taxon>
        <taxon>Pseudomonadota</taxon>
        <taxon>Betaproteobacteria</taxon>
        <taxon>Neisseriales</taxon>
        <taxon>Chitinibacteraceae</taxon>
        <taxon>Amantichitinum</taxon>
    </lineage>
</organism>
<evidence type="ECO:0000313" key="5">
    <source>
        <dbReference type="EMBL" id="KPC53032.1"/>
    </source>
</evidence>
<dbReference type="RefSeq" id="WP_053937870.1">
    <property type="nucleotide sequence ID" value="NZ_LAQT01000008.1"/>
</dbReference>
<dbReference type="InterPro" id="IPR023399">
    <property type="entry name" value="Baseplate-like_2-layer_sand"/>
</dbReference>
<dbReference type="OrthoDB" id="9016931at2"/>
<accession>A0A0N0GNP7</accession>
<evidence type="ECO:0000259" key="3">
    <source>
        <dbReference type="Pfam" id="PF21929"/>
    </source>
</evidence>
<dbReference type="InterPro" id="IPR049354">
    <property type="entry name" value="GpP-like_N"/>
</dbReference>
<sequence>MTTNNDDVRLLVNGKEFRGWKEVGISAGIERAARDFTLAITDRWPATGAAPVREVKPGDVCEVYIGTDKVLTGYVDGTPVSYDARSVSVSVRGRSKTADLVDCCSPKSGQWRAQTVQSIATALAKPYGVAVKSQVPAGTAVSDFQIQQGETIFEALDRLLKPRQIWATDDADGNLVFLKIGAGGWAGADLVLGDNILAANAELDNKDRFSKYICNGQRAGDDLDYGTVVNEIVATQTDATVHRNRVLVLSHIGHATQALCQARVEFEAVYRFARSVATTYTVQGWRTASGALWMPNQTVRVVDRVMGFDDELLIVEVEYRLTNEGQRAVLKVAPRAGYVDRDPVVHKRKGKDSTQDTDDAEIWATPSGK</sequence>
<dbReference type="Pfam" id="PF21929">
    <property type="entry name" value="GpP_4th"/>
    <property type="match status" value="1"/>
</dbReference>
<dbReference type="InterPro" id="IPR053982">
    <property type="entry name" value="Gp44/GpP-like_C"/>
</dbReference>
<reference evidence="5 6" key="1">
    <citation type="submission" date="2015-07" db="EMBL/GenBank/DDBJ databases">
        <title>Draft genome sequence of the Amantichitinum ursilacus IGB-41, a new chitin-degrading bacterium.</title>
        <authorList>
            <person name="Kirstahler P."/>
            <person name="Guenther M."/>
            <person name="Grumaz C."/>
            <person name="Rupp S."/>
            <person name="Zibek S."/>
            <person name="Sohn K."/>
        </authorList>
    </citation>
    <scope>NUCLEOTIDE SEQUENCE [LARGE SCALE GENOMIC DNA]</scope>
    <source>
        <strain evidence="5 6">IGB-41</strain>
    </source>
</reference>
<dbReference type="InterPro" id="IPR053981">
    <property type="entry name" value="Gp44/GpP-like_2nd"/>
</dbReference>
<dbReference type="Gene3D" id="3.30.1920.10">
    <property type="entry name" value="Baseplate protein-like domains - 2 layer sandwich fold"/>
    <property type="match status" value="1"/>
</dbReference>
<dbReference type="Proteomes" id="UP000037939">
    <property type="component" value="Unassembled WGS sequence"/>
</dbReference>
<dbReference type="EMBL" id="LAQT01000008">
    <property type="protein sequence ID" value="KPC53032.1"/>
    <property type="molecule type" value="Genomic_DNA"/>
</dbReference>
<dbReference type="InterPro" id="IPR026276">
    <property type="entry name" value="Baseplate_GpP"/>
</dbReference>
<dbReference type="Gene3D" id="2.30.300.10">
    <property type="entry name" value="Baseplate protein-like domain - beta roll fold"/>
    <property type="match status" value="1"/>
</dbReference>
<feature type="domain" description="Baseplate hub protein gp44/GpP-like second" evidence="4">
    <location>
        <begin position="97"/>
        <end position="177"/>
    </location>
</feature>
<evidence type="ECO:0000313" key="6">
    <source>
        <dbReference type="Proteomes" id="UP000037939"/>
    </source>
</evidence>
<evidence type="ECO:0000259" key="4">
    <source>
        <dbReference type="Pfam" id="PF22255"/>
    </source>
</evidence>
<protein>
    <submittedName>
        <fullName evidence="5">Phage late control gene D protein</fullName>
    </submittedName>
</protein>
<feature type="domain" description="Baseplate hub protein gp44-like N-terminal" evidence="2">
    <location>
        <begin position="7"/>
        <end position="95"/>
    </location>
</feature>
<feature type="region of interest" description="Disordered" evidence="1">
    <location>
        <begin position="343"/>
        <end position="369"/>
    </location>
</feature>
<dbReference type="SUPFAM" id="SSF69279">
    <property type="entry name" value="Phage tail proteins"/>
    <property type="match status" value="2"/>
</dbReference>
<gene>
    <name evidence="5" type="ORF">WG78_11095</name>
</gene>
<dbReference type="AlphaFoldDB" id="A0A0N0GNP7"/>
<proteinExistence type="predicted"/>
<comment type="caution">
    <text evidence="5">The sequence shown here is derived from an EMBL/GenBank/DDBJ whole genome shotgun (WGS) entry which is preliminary data.</text>
</comment>